<dbReference type="EMBL" id="LR796420">
    <property type="protein sequence ID" value="CAB4143508.1"/>
    <property type="molecule type" value="Genomic_DNA"/>
</dbReference>
<organism evidence="1">
    <name type="scientific">uncultured Caudovirales phage</name>
    <dbReference type="NCBI Taxonomy" id="2100421"/>
    <lineage>
        <taxon>Viruses</taxon>
        <taxon>Duplodnaviria</taxon>
        <taxon>Heunggongvirae</taxon>
        <taxon>Uroviricota</taxon>
        <taxon>Caudoviricetes</taxon>
        <taxon>Peduoviridae</taxon>
        <taxon>Maltschvirus</taxon>
        <taxon>Maltschvirus maltsch</taxon>
    </lineage>
</organism>
<protein>
    <submittedName>
        <fullName evidence="1">Uncharacterized protein</fullName>
    </submittedName>
</protein>
<proteinExistence type="predicted"/>
<reference evidence="1" key="1">
    <citation type="submission" date="2020-04" db="EMBL/GenBank/DDBJ databases">
        <authorList>
            <person name="Chiriac C."/>
            <person name="Salcher M."/>
            <person name="Ghai R."/>
            <person name="Kavagutti S V."/>
        </authorList>
    </citation>
    <scope>NUCLEOTIDE SEQUENCE</scope>
</reference>
<sequence length="84" mass="9090">MLKLVDKTDSKSVGITPVTVRVRPGALNKLKMKKLYFLLIAVSVLSVSCNNGSTNNTPTGVDTLMIDSMMIEHAPITAKDTLKN</sequence>
<accession>A0A6J5MA23</accession>
<gene>
    <name evidence="1" type="ORF">UFOVP449_206</name>
</gene>
<evidence type="ECO:0000313" key="1">
    <source>
        <dbReference type="EMBL" id="CAB4143508.1"/>
    </source>
</evidence>
<name>A0A6J5MA23_9CAUD</name>